<dbReference type="FunFam" id="3.40.50.2000:FF:000071">
    <property type="entry name" value="Glycosyltransferase"/>
    <property type="match status" value="1"/>
</dbReference>
<evidence type="ECO:0000256" key="1">
    <source>
        <dbReference type="ARBA" id="ARBA00009995"/>
    </source>
</evidence>
<name>A0A2N9I9F6_FAGSY</name>
<evidence type="ECO:0008006" key="5">
    <source>
        <dbReference type="Google" id="ProtNLM"/>
    </source>
</evidence>
<organism evidence="4">
    <name type="scientific">Fagus sylvatica</name>
    <name type="common">Beechnut</name>
    <dbReference type="NCBI Taxonomy" id="28930"/>
    <lineage>
        <taxon>Eukaryota</taxon>
        <taxon>Viridiplantae</taxon>
        <taxon>Streptophyta</taxon>
        <taxon>Embryophyta</taxon>
        <taxon>Tracheophyta</taxon>
        <taxon>Spermatophyta</taxon>
        <taxon>Magnoliopsida</taxon>
        <taxon>eudicotyledons</taxon>
        <taxon>Gunneridae</taxon>
        <taxon>Pentapetalae</taxon>
        <taxon>rosids</taxon>
        <taxon>fabids</taxon>
        <taxon>Fagales</taxon>
        <taxon>Fagaceae</taxon>
        <taxon>Fagus</taxon>
    </lineage>
</organism>
<dbReference type="Gene3D" id="3.40.50.2000">
    <property type="entry name" value="Glycogen Phosphorylase B"/>
    <property type="match status" value="2"/>
</dbReference>
<dbReference type="GO" id="GO:0035251">
    <property type="term" value="F:UDP-glucosyltransferase activity"/>
    <property type="evidence" value="ECO:0007669"/>
    <property type="project" value="TreeGrafter"/>
</dbReference>
<gene>
    <name evidence="4" type="ORF">FSB_LOCUS48797</name>
</gene>
<keyword evidence="2" id="KW-0328">Glycosyltransferase</keyword>
<evidence type="ECO:0000256" key="2">
    <source>
        <dbReference type="ARBA" id="ARBA00022676"/>
    </source>
</evidence>
<reference evidence="4" key="1">
    <citation type="submission" date="2018-02" db="EMBL/GenBank/DDBJ databases">
        <authorList>
            <person name="Cohen D.B."/>
            <person name="Kent A.D."/>
        </authorList>
    </citation>
    <scope>NUCLEOTIDE SEQUENCE</scope>
</reference>
<protein>
    <recommendedName>
        <fullName evidence="5">Glycosyltransferase</fullName>
    </recommendedName>
</protein>
<dbReference type="InterPro" id="IPR002213">
    <property type="entry name" value="UDP_glucos_trans"/>
</dbReference>
<evidence type="ECO:0000313" key="4">
    <source>
        <dbReference type="EMBL" id="SPD20915.1"/>
    </source>
</evidence>
<dbReference type="PANTHER" id="PTHR48047">
    <property type="entry name" value="GLYCOSYLTRANSFERASE"/>
    <property type="match status" value="1"/>
</dbReference>
<proteinExistence type="inferred from homology"/>
<evidence type="ECO:0000256" key="3">
    <source>
        <dbReference type="ARBA" id="ARBA00022679"/>
    </source>
</evidence>
<sequence length="489" mass="55513">MDSQVDKLKVIFLPFFLVPGHLIPLVDTARLFARHGVSVTIITTTANALLFQRAIDCDANSGHQINTHVLQFPSAQVGLPEGIENYNTMTSNDTNSKLLHGLSLLRKPIEQLFQDMRPDCIVSDMFYPWTVESAARLGIPRLVFHVTSYFSFCAETCIEQYKPHQSVNSDTEPFLIPGLPNKIEMTRLKLPDWVKTQDRFTQLLNIIKESERRSYGAIVNSFYELEGGYEELHKRNMGIKAWSVGPVSLWVNKDVADKVERGNKVAPPEEQEWLKWLNAKECNSVLYVSFGSMTKFPTPQLIEMAHGLEASGHQFIWVVPKKDKDQDEGWLEDFQKRMKESKHRGLIIRGWAPQLLILEHPAIGGQVTHCGWNSFLEGVTAGLPMITWPLFAEQFYHEKLVTEVLKIGVAVGKKEWSRWANEAKEVVKREDIEKAVKFLMGSAEEATEMKKRARELGNAARRAVQTGGSSQSNFMDLINELKSLKCARN</sequence>
<dbReference type="FunFam" id="3.40.50.2000:FF:000047">
    <property type="entry name" value="Glycosyltransferase"/>
    <property type="match status" value="1"/>
</dbReference>
<dbReference type="AlphaFoldDB" id="A0A2N9I9F6"/>
<dbReference type="EMBL" id="OIVN01005112">
    <property type="protein sequence ID" value="SPD20915.1"/>
    <property type="molecule type" value="Genomic_DNA"/>
</dbReference>
<keyword evidence="3" id="KW-0808">Transferase</keyword>
<comment type="similarity">
    <text evidence="1">Belongs to the UDP-glycosyltransferase family.</text>
</comment>
<accession>A0A2N9I9F6</accession>
<dbReference type="PANTHER" id="PTHR48047:SF45">
    <property type="entry name" value="SCOPOLETIN GLUCOSYLTRANSFERASE-LIKE"/>
    <property type="match status" value="1"/>
</dbReference>
<dbReference type="SUPFAM" id="SSF53756">
    <property type="entry name" value="UDP-Glycosyltransferase/glycogen phosphorylase"/>
    <property type="match status" value="1"/>
</dbReference>
<dbReference type="CDD" id="cd03784">
    <property type="entry name" value="GT1_Gtf-like"/>
    <property type="match status" value="1"/>
</dbReference>
<dbReference type="Pfam" id="PF00201">
    <property type="entry name" value="UDPGT"/>
    <property type="match status" value="1"/>
</dbReference>